<name>A0A6A6KZS3_HEVBR</name>
<organism evidence="1 2">
    <name type="scientific">Hevea brasiliensis</name>
    <name type="common">Para rubber tree</name>
    <name type="synonym">Siphonia brasiliensis</name>
    <dbReference type="NCBI Taxonomy" id="3981"/>
    <lineage>
        <taxon>Eukaryota</taxon>
        <taxon>Viridiplantae</taxon>
        <taxon>Streptophyta</taxon>
        <taxon>Embryophyta</taxon>
        <taxon>Tracheophyta</taxon>
        <taxon>Spermatophyta</taxon>
        <taxon>Magnoliopsida</taxon>
        <taxon>eudicotyledons</taxon>
        <taxon>Gunneridae</taxon>
        <taxon>Pentapetalae</taxon>
        <taxon>rosids</taxon>
        <taxon>fabids</taxon>
        <taxon>Malpighiales</taxon>
        <taxon>Euphorbiaceae</taxon>
        <taxon>Crotonoideae</taxon>
        <taxon>Micrandreae</taxon>
        <taxon>Hevea</taxon>
    </lineage>
</organism>
<gene>
    <name evidence="1" type="ORF">GH714_003102</name>
</gene>
<sequence>MVVEDGCSEAFLITFTFKPQSATAYSSSHVDDSSANTKIHVSNMLGDNTIVNTAAYIDSSQQPALGMEQPNDVHEDSTRELDMLEPYVGHNLNQETALFKSPINLEPLEQYTAQLAPISLDASLASPSGALITHISVEDLYVPKQYQAL</sequence>
<dbReference type="EMBL" id="JAAGAX010000013">
    <property type="protein sequence ID" value="KAF2293586.1"/>
    <property type="molecule type" value="Genomic_DNA"/>
</dbReference>
<evidence type="ECO:0000313" key="1">
    <source>
        <dbReference type="EMBL" id="KAF2293586.1"/>
    </source>
</evidence>
<dbReference type="AlphaFoldDB" id="A0A6A6KZS3"/>
<accession>A0A6A6KZS3</accession>
<dbReference type="Proteomes" id="UP000467840">
    <property type="component" value="Chromosome 7"/>
</dbReference>
<protein>
    <submittedName>
        <fullName evidence="1">Uncharacterized protein</fullName>
    </submittedName>
</protein>
<keyword evidence="2" id="KW-1185">Reference proteome</keyword>
<reference evidence="1 2" key="1">
    <citation type="journal article" date="2020" name="Mol. Plant">
        <title>The Chromosome-Based Rubber Tree Genome Provides New Insights into Spurge Genome Evolution and Rubber Biosynthesis.</title>
        <authorList>
            <person name="Liu J."/>
            <person name="Shi C."/>
            <person name="Shi C.C."/>
            <person name="Li W."/>
            <person name="Zhang Q.J."/>
            <person name="Zhang Y."/>
            <person name="Li K."/>
            <person name="Lu H.F."/>
            <person name="Shi C."/>
            <person name="Zhu S.T."/>
            <person name="Xiao Z.Y."/>
            <person name="Nan H."/>
            <person name="Yue Y."/>
            <person name="Zhu X.G."/>
            <person name="Wu Y."/>
            <person name="Hong X.N."/>
            <person name="Fan G.Y."/>
            <person name="Tong Y."/>
            <person name="Zhang D."/>
            <person name="Mao C.L."/>
            <person name="Liu Y.L."/>
            <person name="Hao S.J."/>
            <person name="Liu W.Q."/>
            <person name="Lv M.Q."/>
            <person name="Zhang H.B."/>
            <person name="Liu Y."/>
            <person name="Hu-Tang G.R."/>
            <person name="Wang J.P."/>
            <person name="Wang J.H."/>
            <person name="Sun Y.H."/>
            <person name="Ni S.B."/>
            <person name="Chen W.B."/>
            <person name="Zhang X.C."/>
            <person name="Jiao Y.N."/>
            <person name="Eichler E.E."/>
            <person name="Li G.H."/>
            <person name="Liu X."/>
            <person name="Gao L.Z."/>
        </authorList>
    </citation>
    <scope>NUCLEOTIDE SEQUENCE [LARGE SCALE GENOMIC DNA]</scope>
    <source>
        <strain evidence="2">cv. GT1</strain>
        <tissue evidence="1">Leaf</tissue>
    </source>
</reference>
<comment type="caution">
    <text evidence="1">The sequence shown here is derived from an EMBL/GenBank/DDBJ whole genome shotgun (WGS) entry which is preliminary data.</text>
</comment>
<evidence type="ECO:0000313" key="2">
    <source>
        <dbReference type="Proteomes" id="UP000467840"/>
    </source>
</evidence>
<proteinExistence type="predicted"/>